<dbReference type="EMBL" id="JBHSPX010000008">
    <property type="protein sequence ID" value="MFC6066329.1"/>
    <property type="molecule type" value="Genomic_DNA"/>
</dbReference>
<evidence type="ECO:0000256" key="3">
    <source>
        <dbReference type="ARBA" id="ARBA00022691"/>
    </source>
</evidence>
<dbReference type="GO" id="GO:0008168">
    <property type="term" value="F:methyltransferase activity"/>
    <property type="evidence" value="ECO:0007669"/>
    <property type="project" value="UniProtKB-KW"/>
</dbReference>
<dbReference type="Gene3D" id="1.10.10.10">
    <property type="entry name" value="Winged helix-like DNA-binding domain superfamily/Winged helix DNA-binding domain"/>
    <property type="match status" value="1"/>
</dbReference>
<dbReference type="Pfam" id="PF08100">
    <property type="entry name" value="Dimerisation"/>
    <property type="match status" value="1"/>
</dbReference>
<accession>A0ABW1MTE5</accession>
<name>A0ABW1MTE5_9ACTN</name>
<dbReference type="InterPro" id="IPR016461">
    <property type="entry name" value="COMT-like"/>
</dbReference>
<feature type="domain" description="O-methyltransferase dimerisation" evidence="4">
    <location>
        <begin position="25"/>
        <end position="99"/>
    </location>
</feature>
<reference evidence="6" key="1">
    <citation type="journal article" date="2019" name="Int. J. Syst. Evol. Microbiol.">
        <title>The Global Catalogue of Microorganisms (GCM) 10K type strain sequencing project: providing services to taxonomists for standard genome sequencing and annotation.</title>
        <authorList>
            <consortium name="The Broad Institute Genomics Platform"/>
            <consortium name="The Broad Institute Genome Sequencing Center for Infectious Disease"/>
            <person name="Wu L."/>
            <person name="Ma J."/>
        </authorList>
    </citation>
    <scope>NUCLEOTIDE SEQUENCE [LARGE SCALE GENOMIC DNA]</scope>
    <source>
        <strain evidence="6">CGMCC 1.15180</strain>
    </source>
</reference>
<dbReference type="PANTHER" id="PTHR43712:SF2">
    <property type="entry name" value="O-METHYLTRANSFERASE CICE"/>
    <property type="match status" value="1"/>
</dbReference>
<dbReference type="Pfam" id="PF13489">
    <property type="entry name" value="Methyltransf_23"/>
    <property type="match status" value="1"/>
</dbReference>
<dbReference type="GO" id="GO:0032259">
    <property type="term" value="P:methylation"/>
    <property type="evidence" value="ECO:0007669"/>
    <property type="project" value="UniProtKB-KW"/>
</dbReference>
<proteinExistence type="predicted"/>
<keyword evidence="3" id="KW-0949">S-adenosyl-L-methionine</keyword>
<organism evidence="5 6">
    <name type="scientific">Streptomyces ochraceiscleroticus</name>
    <dbReference type="NCBI Taxonomy" id="47761"/>
    <lineage>
        <taxon>Bacteria</taxon>
        <taxon>Bacillati</taxon>
        <taxon>Actinomycetota</taxon>
        <taxon>Actinomycetes</taxon>
        <taxon>Kitasatosporales</taxon>
        <taxon>Streptomycetaceae</taxon>
        <taxon>Streptomyces</taxon>
    </lineage>
</organism>
<dbReference type="Gene3D" id="3.40.50.150">
    <property type="entry name" value="Vaccinia Virus protein VP39"/>
    <property type="match status" value="1"/>
</dbReference>
<evidence type="ECO:0000313" key="5">
    <source>
        <dbReference type="EMBL" id="MFC6066329.1"/>
    </source>
</evidence>
<keyword evidence="1 5" id="KW-0489">Methyltransferase</keyword>
<dbReference type="InterPro" id="IPR029063">
    <property type="entry name" value="SAM-dependent_MTases_sf"/>
</dbReference>
<dbReference type="CDD" id="cd02440">
    <property type="entry name" value="AdoMet_MTases"/>
    <property type="match status" value="1"/>
</dbReference>
<dbReference type="InterPro" id="IPR012967">
    <property type="entry name" value="COMT_dimerisation"/>
</dbReference>
<evidence type="ECO:0000256" key="1">
    <source>
        <dbReference type="ARBA" id="ARBA00022603"/>
    </source>
</evidence>
<sequence>MVVRGETWRERVALRTRLAPVPAFESLAGMALSGALIAGVRLGLFEELARRPATAEELASRLSLRTDSTRLLLDGIEALGYLRRRRGRYVPTGRARRWLLAASPRSVAHFVASHQDYWHWWASLPDVARGGTVVDHHTAAPDDPYWREYITGQYELARFSAPELAAALPVPDGARRVLDVGGGHGWFAAQLCRRHPGLRATVVDLPGSAAVGRDIIRTAGYGHLVEHREGDARSADFGSGYDVALCLNLIHHLQPPEIAALFRRIHAALRPGGVIAVLDLFGDSGRPHRPDAAASCLGLLFHLTSGASVYSPGQLTEWLRDAGFTPPHRTRLQRIPAQSLYVATAT</sequence>
<keyword evidence="2" id="KW-0808">Transferase</keyword>
<evidence type="ECO:0000313" key="6">
    <source>
        <dbReference type="Proteomes" id="UP001596139"/>
    </source>
</evidence>
<dbReference type="InterPro" id="IPR036390">
    <property type="entry name" value="WH_DNA-bd_sf"/>
</dbReference>
<comment type="caution">
    <text evidence="5">The sequence shown here is derived from an EMBL/GenBank/DDBJ whole genome shotgun (WGS) entry which is preliminary data.</text>
</comment>
<evidence type="ECO:0000256" key="2">
    <source>
        <dbReference type="ARBA" id="ARBA00022679"/>
    </source>
</evidence>
<evidence type="ECO:0000259" key="4">
    <source>
        <dbReference type="Pfam" id="PF08100"/>
    </source>
</evidence>
<dbReference type="SUPFAM" id="SSF46785">
    <property type="entry name" value="Winged helix' DNA-binding domain"/>
    <property type="match status" value="1"/>
</dbReference>
<dbReference type="PANTHER" id="PTHR43712">
    <property type="entry name" value="PUTATIVE (AFU_ORTHOLOGUE AFUA_4G14580)-RELATED"/>
    <property type="match status" value="1"/>
</dbReference>
<dbReference type="InterPro" id="IPR036388">
    <property type="entry name" value="WH-like_DNA-bd_sf"/>
</dbReference>
<dbReference type="Proteomes" id="UP001596139">
    <property type="component" value="Unassembled WGS sequence"/>
</dbReference>
<dbReference type="PROSITE" id="PS51683">
    <property type="entry name" value="SAM_OMT_II"/>
    <property type="match status" value="1"/>
</dbReference>
<keyword evidence="6" id="KW-1185">Reference proteome</keyword>
<dbReference type="SUPFAM" id="SSF53335">
    <property type="entry name" value="S-adenosyl-L-methionine-dependent methyltransferases"/>
    <property type="match status" value="1"/>
</dbReference>
<gene>
    <name evidence="5" type="ORF">ACFP4F_27825</name>
</gene>
<dbReference type="RefSeq" id="WP_245659546.1">
    <property type="nucleotide sequence ID" value="NZ_JBHSPX010000008.1"/>
</dbReference>
<protein>
    <submittedName>
        <fullName evidence="5">Methyltransferase domain-containing protein</fullName>
    </submittedName>
</protein>